<feature type="signal peptide" evidence="2">
    <location>
        <begin position="1"/>
        <end position="23"/>
    </location>
</feature>
<dbReference type="InterPro" id="IPR016186">
    <property type="entry name" value="C-type_lectin-like/link_sf"/>
</dbReference>
<evidence type="ECO:0000256" key="1">
    <source>
        <dbReference type="ARBA" id="ARBA00023157"/>
    </source>
</evidence>
<name>A0A8B8BI36_CRAVI</name>
<dbReference type="InterPro" id="IPR018378">
    <property type="entry name" value="C-type_lectin_CS"/>
</dbReference>
<dbReference type="PROSITE" id="PS50041">
    <property type="entry name" value="C_TYPE_LECTIN_2"/>
    <property type="match status" value="1"/>
</dbReference>
<dbReference type="SMART" id="SM00034">
    <property type="entry name" value="CLECT"/>
    <property type="match status" value="1"/>
</dbReference>
<accession>A0A8B8BI36</accession>
<keyword evidence="1" id="KW-1015">Disulfide bond</keyword>
<dbReference type="PROSITE" id="PS00615">
    <property type="entry name" value="C_TYPE_LECTIN_1"/>
    <property type="match status" value="1"/>
</dbReference>
<feature type="domain" description="C-type lectin" evidence="3">
    <location>
        <begin position="35"/>
        <end position="152"/>
    </location>
</feature>
<keyword evidence="2" id="KW-0732">Signal</keyword>
<dbReference type="KEGG" id="cvn:111110731"/>
<evidence type="ECO:0000313" key="4">
    <source>
        <dbReference type="Proteomes" id="UP000694844"/>
    </source>
</evidence>
<dbReference type="InterPro" id="IPR016187">
    <property type="entry name" value="CTDL_fold"/>
</dbReference>
<dbReference type="CDD" id="cd00037">
    <property type="entry name" value="CLECT"/>
    <property type="match status" value="1"/>
</dbReference>
<dbReference type="InterPro" id="IPR050111">
    <property type="entry name" value="C-type_lectin/snaclec_domain"/>
</dbReference>
<dbReference type="SUPFAM" id="SSF56436">
    <property type="entry name" value="C-type lectin-like"/>
    <property type="match status" value="1"/>
</dbReference>
<feature type="chain" id="PRO_5034727075" evidence="2">
    <location>
        <begin position="24"/>
        <end position="153"/>
    </location>
</feature>
<evidence type="ECO:0000313" key="5">
    <source>
        <dbReference type="RefSeq" id="XP_022303030.1"/>
    </source>
</evidence>
<sequence>MEMCRSTALVLLLICVLGGPKAASQHQCDNGWISFQGKCYQFSNKPENFQKAMRICYSLGSRLLEVKSRSEEEWIDLHILLLGYSYGVWLGFSDIQKEGQFVALSDRKRPHYINWGKKEPNNVSGNEHCVMYVKRTGWNDERCSLKLNYVCTK</sequence>
<protein>
    <submittedName>
        <fullName evidence="5">Perlucin-like protein</fullName>
    </submittedName>
</protein>
<reference evidence="5" key="1">
    <citation type="submission" date="2025-08" db="UniProtKB">
        <authorList>
            <consortium name="RefSeq"/>
        </authorList>
    </citation>
    <scope>IDENTIFICATION</scope>
    <source>
        <tissue evidence="5">Whole sample</tissue>
    </source>
</reference>
<dbReference type="GeneID" id="111110731"/>
<dbReference type="Proteomes" id="UP000694844">
    <property type="component" value="Chromosome 9"/>
</dbReference>
<organism evidence="4 5">
    <name type="scientific">Crassostrea virginica</name>
    <name type="common">Eastern oyster</name>
    <dbReference type="NCBI Taxonomy" id="6565"/>
    <lineage>
        <taxon>Eukaryota</taxon>
        <taxon>Metazoa</taxon>
        <taxon>Spiralia</taxon>
        <taxon>Lophotrochozoa</taxon>
        <taxon>Mollusca</taxon>
        <taxon>Bivalvia</taxon>
        <taxon>Autobranchia</taxon>
        <taxon>Pteriomorphia</taxon>
        <taxon>Ostreida</taxon>
        <taxon>Ostreoidea</taxon>
        <taxon>Ostreidae</taxon>
        <taxon>Crassostrea</taxon>
    </lineage>
</organism>
<dbReference type="RefSeq" id="XP_022303030.1">
    <property type="nucleotide sequence ID" value="XM_022447322.1"/>
</dbReference>
<dbReference type="OrthoDB" id="6285913at2759"/>
<dbReference type="InterPro" id="IPR001304">
    <property type="entry name" value="C-type_lectin-like"/>
</dbReference>
<dbReference type="PANTHER" id="PTHR22803">
    <property type="entry name" value="MANNOSE, PHOSPHOLIPASE, LECTIN RECEPTOR RELATED"/>
    <property type="match status" value="1"/>
</dbReference>
<proteinExistence type="predicted"/>
<dbReference type="Pfam" id="PF00059">
    <property type="entry name" value="Lectin_C"/>
    <property type="match status" value="1"/>
</dbReference>
<evidence type="ECO:0000259" key="3">
    <source>
        <dbReference type="PROSITE" id="PS50041"/>
    </source>
</evidence>
<keyword evidence="4" id="KW-1185">Reference proteome</keyword>
<evidence type="ECO:0000256" key="2">
    <source>
        <dbReference type="SAM" id="SignalP"/>
    </source>
</evidence>
<gene>
    <name evidence="5" type="primary">LOC111110731</name>
</gene>
<dbReference type="AlphaFoldDB" id="A0A8B8BI36"/>
<dbReference type="Gene3D" id="3.10.100.10">
    <property type="entry name" value="Mannose-Binding Protein A, subunit A"/>
    <property type="match status" value="1"/>
</dbReference>